<keyword evidence="2" id="KW-0489">Methyltransferase</keyword>
<sequence length="656" mass="73652">IQMAAVSLPKSSVEFSDPTYWKKFFSIHRSPFEWYGDHASLGSVFDKYLKPADEILQIGCGNSRLASELHDVGYRNILSIDTNSAVITEQITRNRERSALKFQIRSATETGLGDESMNVVVDKGTLDALLPPGNEAAVELVTNMFNEVTRVLRAAGRYIIVTLAQEHILRAWVDHFRTTNQYILRIHKIDNSASGFPMPVFVFVATKMKMRMPTPMPMEFCRSAHEKPIRMETVENIIEAINGEQFLSRFVHLCSKTLTSEASIVLSSTDGNPRYKLYIVDDTVTRPQNFSVFIVPIGRDGDWLFATEKGRRSLRMQCKKDRLAIVALYRDCEYESLQEIKEELAAFVLRLNPVKGVRSERVEFLSMGDHDVKRTVASGESEMNGRWSVEDVVIREKEYRRLVFLASQNLVQSEASFKVDKSGSKAISFDELACDHHDVMLLSFVLLKDCPLVKPDKVPLKVAVLGLGGGLLAGFLIKNLAQVRVTGVELDPQVVQIATDHFEFPATDARMDVRVMDAMDYLKETALGEECDKQDVIMVDLATSMSEEGLSCPPPAFLTTEALTAMREALNENGILALNLVTRDEDISKATKEKVSKHFATLAVVSSEEDVNEVLLATKTETSAHFDSKNLMKSLDKSRPWIKNVADKIDKLMMMQ</sequence>
<reference evidence="5" key="1">
    <citation type="submission" date="2023-10" db="EMBL/GenBank/DDBJ databases">
        <title>Genome assembly of Pristionchus species.</title>
        <authorList>
            <person name="Yoshida K."/>
            <person name="Sommer R.J."/>
        </authorList>
    </citation>
    <scope>NUCLEOTIDE SEQUENCE</scope>
    <source>
        <strain evidence="5">RS5133</strain>
    </source>
</reference>
<dbReference type="PANTHER" id="PTHR12176:SF59">
    <property type="entry name" value="METHYLTRANSFERASE DOMAIN-CONTAINING PROTEIN-RELATED"/>
    <property type="match status" value="1"/>
</dbReference>
<dbReference type="GO" id="GO:0008168">
    <property type="term" value="F:methyltransferase activity"/>
    <property type="evidence" value="ECO:0007669"/>
    <property type="project" value="UniProtKB-KW"/>
</dbReference>
<keyword evidence="3" id="KW-0808">Transferase</keyword>
<comment type="caution">
    <text evidence="5">The sequence shown here is derived from an EMBL/GenBank/DDBJ whole genome shotgun (WGS) entry which is preliminary data.</text>
</comment>
<dbReference type="AlphaFoldDB" id="A0AAV5W567"/>
<dbReference type="Gene3D" id="3.40.50.150">
    <property type="entry name" value="Vaccinia Virus protein VP39"/>
    <property type="match status" value="2"/>
</dbReference>
<dbReference type="PANTHER" id="PTHR12176">
    <property type="entry name" value="SAM-DEPENDENT METHYLTRANSFERASE SUPERFAMILY PROTEIN"/>
    <property type="match status" value="1"/>
</dbReference>
<dbReference type="Pfam" id="PF01564">
    <property type="entry name" value="Spermine_synth"/>
    <property type="match status" value="1"/>
</dbReference>
<keyword evidence="6" id="KW-1185">Reference proteome</keyword>
<dbReference type="InterPro" id="IPR018247">
    <property type="entry name" value="EF_Hand_1_Ca_BS"/>
</dbReference>
<dbReference type="SUPFAM" id="SSF53335">
    <property type="entry name" value="S-adenosyl-L-methionine-dependent methyltransferases"/>
    <property type="match status" value="2"/>
</dbReference>
<protein>
    <recommendedName>
        <fullName evidence="4">Methyltransferase domain-containing protein</fullName>
    </recommendedName>
</protein>
<proteinExistence type="inferred from homology"/>
<organism evidence="5 6">
    <name type="scientific">Pristionchus fissidentatus</name>
    <dbReference type="NCBI Taxonomy" id="1538716"/>
    <lineage>
        <taxon>Eukaryota</taxon>
        <taxon>Metazoa</taxon>
        <taxon>Ecdysozoa</taxon>
        <taxon>Nematoda</taxon>
        <taxon>Chromadorea</taxon>
        <taxon>Rhabditida</taxon>
        <taxon>Rhabditina</taxon>
        <taxon>Diplogasteromorpha</taxon>
        <taxon>Diplogasteroidea</taxon>
        <taxon>Neodiplogasteridae</taxon>
        <taxon>Pristionchus</taxon>
    </lineage>
</organism>
<dbReference type="InterPro" id="IPR051419">
    <property type="entry name" value="Lys/N-term_MeTrsfase_sf"/>
</dbReference>
<dbReference type="GO" id="GO:0032259">
    <property type="term" value="P:methylation"/>
    <property type="evidence" value="ECO:0007669"/>
    <property type="project" value="UniProtKB-KW"/>
</dbReference>
<evidence type="ECO:0000313" key="5">
    <source>
        <dbReference type="EMBL" id="GMT25926.1"/>
    </source>
</evidence>
<comment type="similarity">
    <text evidence="1">Belongs to the methyltransferase superfamily.</text>
</comment>
<feature type="domain" description="Methyltransferase" evidence="4">
    <location>
        <begin position="50"/>
        <end position="176"/>
    </location>
</feature>
<dbReference type="EMBL" id="BTSY01000004">
    <property type="protein sequence ID" value="GMT25926.1"/>
    <property type="molecule type" value="Genomic_DNA"/>
</dbReference>
<feature type="non-terminal residue" evidence="5">
    <location>
        <position position="1"/>
    </location>
</feature>
<dbReference type="Pfam" id="PF13847">
    <property type="entry name" value="Methyltransf_31"/>
    <property type="match status" value="1"/>
</dbReference>
<dbReference type="Proteomes" id="UP001432322">
    <property type="component" value="Unassembled WGS sequence"/>
</dbReference>
<dbReference type="InterPro" id="IPR025714">
    <property type="entry name" value="Methyltranfer_dom"/>
</dbReference>
<evidence type="ECO:0000256" key="2">
    <source>
        <dbReference type="ARBA" id="ARBA00022603"/>
    </source>
</evidence>
<evidence type="ECO:0000256" key="3">
    <source>
        <dbReference type="ARBA" id="ARBA00022679"/>
    </source>
</evidence>
<gene>
    <name evidence="5" type="ORF">PFISCL1PPCAC_17223</name>
</gene>
<name>A0AAV5W567_9BILA</name>
<accession>A0AAV5W567</accession>
<dbReference type="InterPro" id="IPR029063">
    <property type="entry name" value="SAM-dependent_MTases_sf"/>
</dbReference>
<evidence type="ECO:0000259" key="4">
    <source>
        <dbReference type="Pfam" id="PF13847"/>
    </source>
</evidence>
<evidence type="ECO:0000313" key="6">
    <source>
        <dbReference type="Proteomes" id="UP001432322"/>
    </source>
</evidence>
<evidence type="ECO:0000256" key="1">
    <source>
        <dbReference type="ARBA" id="ARBA00008361"/>
    </source>
</evidence>
<dbReference type="PROSITE" id="PS00018">
    <property type="entry name" value="EF_HAND_1"/>
    <property type="match status" value="1"/>
</dbReference>